<evidence type="ECO:0000313" key="8">
    <source>
        <dbReference type="Proteomes" id="UP001165740"/>
    </source>
</evidence>
<evidence type="ECO:0000256" key="7">
    <source>
        <dbReference type="SAM" id="Phobius"/>
    </source>
</evidence>
<dbReference type="RefSeq" id="XP_055881335.1">
    <property type="nucleotide sequence ID" value="XM_056025360.1"/>
</dbReference>
<feature type="transmembrane region" description="Helical" evidence="7">
    <location>
        <begin position="292"/>
        <end position="314"/>
    </location>
</feature>
<dbReference type="InterPro" id="IPR029399">
    <property type="entry name" value="TMEM192"/>
</dbReference>
<dbReference type="AlphaFoldDB" id="A0A9W3A286"/>
<evidence type="ECO:0000313" key="9">
    <source>
        <dbReference type="RefSeq" id="XP_055881335.1"/>
    </source>
</evidence>
<dbReference type="OMA" id="RTTWAIV"/>
<dbReference type="OrthoDB" id="6277625at2759"/>
<evidence type="ECO:0000256" key="1">
    <source>
        <dbReference type="ARBA" id="ARBA00004141"/>
    </source>
</evidence>
<sequence length="397" mass="45661">MTDEYVQSDGTLRKVTKWRPVNKEGSFNDLVRGITPSTIAYRNRSCFCFPCRNSYGSQCLHDEICGSWKVFKLQKQNVVQSQSNLEDSLDVSPICSNSKAQTISFTHQKYIVNSCVIVKYGEIFYPGMVSLTTQNSHSGGFFGFSEDHLPNLSTNSDDDLIVDHIELVSSPHVLYKPIRTTWAIVLNIILYLCLCASAFLVPYFCTNSKCAEDDISLVMYIHGGIWFLLLGLDRYLLAKHNQSRLNGYLQFYRKTKNIRRLPFMINSCANAVVVVLFNGLDRHFHFKDDPTYLQILVAVESGIAFIFLIIYFVYTVIFNHSKAPPDVTQEEIMTSFVNSQCYSELGYKNENYIDQVLEKQADMIRYLRQHSETLAKRNLVLQEDLKILRNSRSERKK</sequence>
<dbReference type="GO" id="GO:0005770">
    <property type="term" value="C:late endosome"/>
    <property type="evidence" value="ECO:0007669"/>
    <property type="project" value="TreeGrafter"/>
</dbReference>
<keyword evidence="6 7" id="KW-0472">Membrane</keyword>
<proteinExistence type="inferred from homology"/>
<name>A0A9W3A286_BIOGL</name>
<organism evidence="8 9">
    <name type="scientific">Biomphalaria glabrata</name>
    <name type="common">Bloodfluke planorb</name>
    <name type="synonym">Freshwater snail</name>
    <dbReference type="NCBI Taxonomy" id="6526"/>
    <lineage>
        <taxon>Eukaryota</taxon>
        <taxon>Metazoa</taxon>
        <taxon>Spiralia</taxon>
        <taxon>Lophotrochozoa</taxon>
        <taxon>Mollusca</taxon>
        <taxon>Gastropoda</taxon>
        <taxon>Heterobranchia</taxon>
        <taxon>Euthyneura</taxon>
        <taxon>Panpulmonata</taxon>
        <taxon>Hygrophila</taxon>
        <taxon>Lymnaeoidea</taxon>
        <taxon>Planorbidae</taxon>
        <taxon>Biomphalaria</taxon>
    </lineage>
</organism>
<keyword evidence="4 7" id="KW-0812">Transmembrane</keyword>
<dbReference type="GeneID" id="106072049"/>
<feature type="transmembrane region" description="Helical" evidence="7">
    <location>
        <begin position="217"/>
        <end position="237"/>
    </location>
</feature>
<evidence type="ECO:0000256" key="6">
    <source>
        <dbReference type="ARBA" id="ARBA00023136"/>
    </source>
</evidence>
<evidence type="ECO:0000256" key="4">
    <source>
        <dbReference type="ARBA" id="ARBA00022692"/>
    </source>
</evidence>
<gene>
    <name evidence="9" type="primary">LOC106072049</name>
</gene>
<dbReference type="GO" id="GO:0005765">
    <property type="term" value="C:lysosomal membrane"/>
    <property type="evidence" value="ECO:0007669"/>
    <property type="project" value="TreeGrafter"/>
</dbReference>
<evidence type="ECO:0000256" key="3">
    <source>
        <dbReference type="ARBA" id="ARBA00014635"/>
    </source>
</evidence>
<accession>A0A9W3A286</accession>
<evidence type="ECO:0000256" key="2">
    <source>
        <dbReference type="ARBA" id="ARBA00006314"/>
    </source>
</evidence>
<dbReference type="Pfam" id="PF14802">
    <property type="entry name" value="TMEM192"/>
    <property type="match status" value="1"/>
</dbReference>
<feature type="transmembrane region" description="Helical" evidence="7">
    <location>
        <begin position="258"/>
        <end position="280"/>
    </location>
</feature>
<feature type="transmembrane region" description="Helical" evidence="7">
    <location>
        <begin position="184"/>
        <end position="205"/>
    </location>
</feature>
<dbReference type="PANTHER" id="PTHR31592">
    <property type="entry name" value="TRANSMEMBRANE PROTEIN 192"/>
    <property type="match status" value="1"/>
</dbReference>
<comment type="subcellular location">
    <subcellularLocation>
        <location evidence="1">Membrane</location>
        <topology evidence="1">Multi-pass membrane protein</topology>
    </subcellularLocation>
</comment>
<reference evidence="9" key="1">
    <citation type="submission" date="2025-08" db="UniProtKB">
        <authorList>
            <consortium name="RefSeq"/>
        </authorList>
    </citation>
    <scope>IDENTIFICATION</scope>
</reference>
<keyword evidence="8" id="KW-1185">Reference proteome</keyword>
<protein>
    <recommendedName>
        <fullName evidence="3">Transmembrane protein 192</fullName>
    </recommendedName>
</protein>
<keyword evidence="5 7" id="KW-1133">Transmembrane helix</keyword>
<comment type="similarity">
    <text evidence="2">Belongs to the TMEM192 family.</text>
</comment>
<evidence type="ECO:0000256" key="5">
    <source>
        <dbReference type="ARBA" id="ARBA00022989"/>
    </source>
</evidence>
<dbReference type="PANTHER" id="PTHR31592:SF1">
    <property type="entry name" value="TRANSMEMBRANE PROTEIN 192"/>
    <property type="match status" value="1"/>
</dbReference>
<dbReference type="Proteomes" id="UP001165740">
    <property type="component" value="Chromosome 4"/>
</dbReference>